<protein>
    <submittedName>
        <fullName evidence="1">Uncharacterized protein</fullName>
    </submittedName>
</protein>
<gene>
    <name evidence="1" type="ORF">OXD698_LOCUS53083</name>
</gene>
<accession>A0A820QUJ4</accession>
<evidence type="ECO:0000313" key="1">
    <source>
        <dbReference type="EMBL" id="CAF4428516.1"/>
    </source>
</evidence>
<organism evidence="1 2">
    <name type="scientific">Adineta steineri</name>
    <dbReference type="NCBI Taxonomy" id="433720"/>
    <lineage>
        <taxon>Eukaryota</taxon>
        <taxon>Metazoa</taxon>
        <taxon>Spiralia</taxon>
        <taxon>Gnathifera</taxon>
        <taxon>Rotifera</taxon>
        <taxon>Eurotatoria</taxon>
        <taxon>Bdelloidea</taxon>
        <taxon>Adinetida</taxon>
        <taxon>Adinetidae</taxon>
        <taxon>Adineta</taxon>
    </lineage>
</organism>
<dbReference type="Proteomes" id="UP000663844">
    <property type="component" value="Unassembled WGS sequence"/>
</dbReference>
<dbReference type="AlphaFoldDB" id="A0A820QUJ4"/>
<dbReference type="EMBL" id="CAJOAZ010029835">
    <property type="protein sequence ID" value="CAF4428516.1"/>
    <property type="molecule type" value="Genomic_DNA"/>
</dbReference>
<proteinExistence type="predicted"/>
<reference evidence="1" key="1">
    <citation type="submission" date="2021-02" db="EMBL/GenBank/DDBJ databases">
        <authorList>
            <person name="Nowell W R."/>
        </authorList>
    </citation>
    <scope>NUCLEOTIDE SEQUENCE</scope>
</reference>
<evidence type="ECO:0000313" key="2">
    <source>
        <dbReference type="Proteomes" id="UP000663844"/>
    </source>
</evidence>
<sequence length="45" mass="5522">IFKRYKKLKPNQDKQDDGLFKKLEKKIQRAPFVEQIEKNVFRLSE</sequence>
<name>A0A820QUJ4_9BILA</name>
<feature type="non-terminal residue" evidence="1">
    <location>
        <position position="1"/>
    </location>
</feature>
<comment type="caution">
    <text evidence="1">The sequence shown here is derived from an EMBL/GenBank/DDBJ whole genome shotgun (WGS) entry which is preliminary data.</text>
</comment>